<dbReference type="Proteomes" id="UP000059680">
    <property type="component" value="Chromosome 6"/>
</dbReference>
<evidence type="ECO:0000313" key="3">
    <source>
        <dbReference type="Proteomes" id="UP000059680"/>
    </source>
</evidence>
<reference evidence="2 3" key="2">
    <citation type="journal article" date="2013" name="Plant Cell Physiol.">
        <title>Rice Annotation Project Database (RAP-DB): an integrative and interactive database for rice genomics.</title>
        <authorList>
            <person name="Sakai H."/>
            <person name="Lee S.S."/>
            <person name="Tanaka T."/>
            <person name="Numa H."/>
            <person name="Kim J."/>
            <person name="Kawahara Y."/>
            <person name="Wakimoto H."/>
            <person name="Yang C.C."/>
            <person name="Iwamoto M."/>
            <person name="Abe T."/>
            <person name="Yamada Y."/>
            <person name="Muto A."/>
            <person name="Inokuchi H."/>
            <person name="Ikemura T."/>
            <person name="Matsumoto T."/>
            <person name="Sasaki T."/>
            <person name="Itoh T."/>
        </authorList>
    </citation>
    <scope>NUCLEOTIDE SEQUENCE [LARGE SCALE GENOMIC DNA]</scope>
    <source>
        <strain evidence="3">cv. Nipponbare</strain>
    </source>
</reference>
<feature type="region of interest" description="Disordered" evidence="1">
    <location>
        <begin position="24"/>
        <end position="125"/>
    </location>
</feature>
<accession>A0A0P0X1K6</accession>
<organism evidence="2 3">
    <name type="scientific">Oryza sativa subsp. japonica</name>
    <name type="common">Rice</name>
    <dbReference type="NCBI Taxonomy" id="39947"/>
    <lineage>
        <taxon>Eukaryota</taxon>
        <taxon>Viridiplantae</taxon>
        <taxon>Streptophyta</taxon>
        <taxon>Embryophyta</taxon>
        <taxon>Tracheophyta</taxon>
        <taxon>Spermatophyta</taxon>
        <taxon>Magnoliopsida</taxon>
        <taxon>Liliopsida</taxon>
        <taxon>Poales</taxon>
        <taxon>Poaceae</taxon>
        <taxon>BOP clade</taxon>
        <taxon>Oryzoideae</taxon>
        <taxon>Oryzeae</taxon>
        <taxon>Oryzinae</taxon>
        <taxon>Oryza</taxon>
        <taxon>Oryza sativa</taxon>
    </lineage>
</organism>
<gene>
    <name evidence="2" type="ordered locus">Os06g0727950</name>
    <name evidence="2" type="ORF">OSNPB_060727950</name>
</gene>
<dbReference type="AlphaFoldDB" id="A0A0P0X1K6"/>
<keyword evidence="3" id="KW-1185">Reference proteome</keyword>
<proteinExistence type="predicted"/>
<feature type="compositionally biased region" description="Gly residues" evidence="1">
    <location>
        <begin position="53"/>
        <end position="62"/>
    </location>
</feature>
<dbReference type="PaxDb" id="39947-A0A0P0X1K6"/>
<evidence type="ECO:0000313" key="2">
    <source>
        <dbReference type="EMBL" id="BAS99618.1"/>
    </source>
</evidence>
<name>A0A0P0X1K6_ORYSJ</name>
<evidence type="ECO:0000256" key="1">
    <source>
        <dbReference type="SAM" id="MobiDB-lite"/>
    </source>
</evidence>
<dbReference type="EMBL" id="AP014962">
    <property type="protein sequence ID" value="BAS99618.1"/>
    <property type="molecule type" value="Genomic_DNA"/>
</dbReference>
<protein>
    <submittedName>
        <fullName evidence="2">Os06g0727950 protein</fullName>
    </submittedName>
</protein>
<sequence length="125" mass="13156">MDGVHSHDPRRVERLVAARRLRHGAGVGVAARGRQPPERARGGRRGALERAGGVVGDGGGVGMQEQEDLPVREQDGVGGPCGGLPDGGEAERQAARQLVLRGRVDEDARGVAGEEEERADRRGRG</sequence>
<reference evidence="2 3" key="3">
    <citation type="journal article" date="2013" name="Rice">
        <title>Improvement of the Oryza sativa Nipponbare reference genome using next generation sequence and optical map data.</title>
        <authorList>
            <person name="Kawahara Y."/>
            <person name="de la Bastide M."/>
            <person name="Hamilton J.P."/>
            <person name="Kanamori H."/>
            <person name="McCombie W.R."/>
            <person name="Ouyang S."/>
            <person name="Schwartz D.C."/>
            <person name="Tanaka T."/>
            <person name="Wu J."/>
            <person name="Zhou S."/>
            <person name="Childs K.L."/>
            <person name="Davidson R.M."/>
            <person name="Lin H."/>
            <person name="Quesada-Ocampo L."/>
            <person name="Vaillancourt B."/>
            <person name="Sakai H."/>
            <person name="Lee S.S."/>
            <person name="Kim J."/>
            <person name="Numa H."/>
            <person name="Itoh T."/>
            <person name="Buell C.R."/>
            <person name="Matsumoto T."/>
        </authorList>
    </citation>
    <scope>NUCLEOTIDE SEQUENCE [LARGE SCALE GENOMIC DNA]</scope>
    <source>
        <strain evidence="3">cv. Nipponbare</strain>
    </source>
</reference>
<dbReference type="Gramene" id="Os06t0727950-00">
    <property type="protein sequence ID" value="Os06t0727950-00"/>
    <property type="gene ID" value="Os06g0727950"/>
</dbReference>
<feature type="compositionally biased region" description="Gly residues" evidence="1">
    <location>
        <begin position="76"/>
        <end position="86"/>
    </location>
</feature>
<dbReference type="InParanoid" id="A0A0P0X1K6"/>
<reference evidence="3" key="1">
    <citation type="journal article" date="2005" name="Nature">
        <title>The map-based sequence of the rice genome.</title>
        <authorList>
            <consortium name="International rice genome sequencing project (IRGSP)"/>
            <person name="Matsumoto T."/>
            <person name="Wu J."/>
            <person name="Kanamori H."/>
            <person name="Katayose Y."/>
            <person name="Fujisawa M."/>
            <person name="Namiki N."/>
            <person name="Mizuno H."/>
            <person name="Yamamoto K."/>
            <person name="Antonio B.A."/>
            <person name="Baba T."/>
            <person name="Sakata K."/>
            <person name="Nagamura Y."/>
            <person name="Aoki H."/>
            <person name="Arikawa K."/>
            <person name="Arita K."/>
            <person name="Bito T."/>
            <person name="Chiden Y."/>
            <person name="Fujitsuka N."/>
            <person name="Fukunaka R."/>
            <person name="Hamada M."/>
            <person name="Harada C."/>
            <person name="Hayashi A."/>
            <person name="Hijishita S."/>
            <person name="Honda M."/>
            <person name="Hosokawa S."/>
            <person name="Ichikawa Y."/>
            <person name="Idonuma A."/>
            <person name="Iijima M."/>
            <person name="Ikeda M."/>
            <person name="Ikeno M."/>
            <person name="Ito K."/>
            <person name="Ito S."/>
            <person name="Ito T."/>
            <person name="Ito Y."/>
            <person name="Ito Y."/>
            <person name="Iwabuchi A."/>
            <person name="Kamiya K."/>
            <person name="Karasawa W."/>
            <person name="Kurita K."/>
            <person name="Katagiri S."/>
            <person name="Kikuta A."/>
            <person name="Kobayashi H."/>
            <person name="Kobayashi N."/>
            <person name="Machita K."/>
            <person name="Maehara T."/>
            <person name="Masukawa M."/>
            <person name="Mizubayashi T."/>
            <person name="Mukai Y."/>
            <person name="Nagasaki H."/>
            <person name="Nagata Y."/>
            <person name="Naito S."/>
            <person name="Nakashima M."/>
            <person name="Nakama Y."/>
            <person name="Nakamichi Y."/>
            <person name="Nakamura M."/>
            <person name="Meguro A."/>
            <person name="Negishi M."/>
            <person name="Ohta I."/>
            <person name="Ohta T."/>
            <person name="Okamoto M."/>
            <person name="Ono N."/>
            <person name="Saji S."/>
            <person name="Sakaguchi M."/>
            <person name="Sakai K."/>
            <person name="Shibata M."/>
            <person name="Shimokawa T."/>
            <person name="Song J."/>
            <person name="Takazaki Y."/>
            <person name="Terasawa K."/>
            <person name="Tsugane M."/>
            <person name="Tsuji K."/>
            <person name="Ueda S."/>
            <person name="Waki K."/>
            <person name="Yamagata H."/>
            <person name="Yamamoto M."/>
            <person name="Yamamoto S."/>
            <person name="Yamane H."/>
            <person name="Yoshiki S."/>
            <person name="Yoshihara R."/>
            <person name="Yukawa K."/>
            <person name="Zhong H."/>
            <person name="Yano M."/>
            <person name="Yuan Q."/>
            <person name="Ouyang S."/>
            <person name="Liu J."/>
            <person name="Jones K.M."/>
            <person name="Gansberger K."/>
            <person name="Moffat K."/>
            <person name="Hill J."/>
            <person name="Bera J."/>
            <person name="Fadrosh D."/>
            <person name="Jin S."/>
            <person name="Johri S."/>
            <person name="Kim M."/>
            <person name="Overton L."/>
            <person name="Reardon M."/>
            <person name="Tsitrin T."/>
            <person name="Vuong H."/>
            <person name="Weaver B."/>
            <person name="Ciecko A."/>
            <person name="Tallon L."/>
            <person name="Jackson J."/>
            <person name="Pai G."/>
            <person name="Aken S.V."/>
            <person name="Utterback T."/>
            <person name="Reidmuller S."/>
            <person name="Feldblyum T."/>
            <person name="Hsiao J."/>
            <person name="Zismann V."/>
            <person name="Iobst S."/>
            <person name="de Vazeille A.R."/>
            <person name="Buell C.R."/>
            <person name="Ying K."/>
            <person name="Li Y."/>
            <person name="Lu T."/>
            <person name="Huang Y."/>
            <person name="Zhao Q."/>
            <person name="Feng Q."/>
            <person name="Zhang L."/>
            <person name="Zhu J."/>
            <person name="Weng Q."/>
            <person name="Mu J."/>
            <person name="Lu Y."/>
            <person name="Fan D."/>
            <person name="Liu Y."/>
            <person name="Guan J."/>
            <person name="Zhang Y."/>
            <person name="Yu S."/>
            <person name="Liu X."/>
            <person name="Zhang Y."/>
            <person name="Hong G."/>
            <person name="Han B."/>
            <person name="Choisne N."/>
            <person name="Demange N."/>
            <person name="Orjeda G."/>
            <person name="Samain S."/>
            <person name="Cattolico L."/>
            <person name="Pelletier E."/>
            <person name="Couloux A."/>
            <person name="Segurens B."/>
            <person name="Wincker P."/>
            <person name="D'Hont A."/>
            <person name="Scarpelli C."/>
            <person name="Weissenbach J."/>
            <person name="Salanoubat M."/>
            <person name="Quetier F."/>
            <person name="Yu Y."/>
            <person name="Kim H.R."/>
            <person name="Rambo T."/>
            <person name="Currie J."/>
            <person name="Collura K."/>
            <person name="Luo M."/>
            <person name="Yang T."/>
            <person name="Ammiraju J.S.S."/>
            <person name="Engler F."/>
            <person name="Soderlund C."/>
            <person name="Wing R.A."/>
            <person name="Palmer L.E."/>
            <person name="de la Bastide M."/>
            <person name="Spiegel L."/>
            <person name="Nascimento L."/>
            <person name="Zutavern T."/>
            <person name="O'Shaughnessy A."/>
            <person name="Dike S."/>
            <person name="Dedhia N."/>
            <person name="Preston R."/>
            <person name="Balija V."/>
            <person name="McCombie W.R."/>
            <person name="Chow T."/>
            <person name="Chen H."/>
            <person name="Chung M."/>
            <person name="Chen C."/>
            <person name="Shaw J."/>
            <person name="Wu H."/>
            <person name="Hsiao K."/>
            <person name="Chao Y."/>
            <person name="Chu M."/>
            <person name="Cheng C."/>
            <person name="Hour A."/>
            <person name="Lee P."/>
            <person name="Lin S."/>
            <person name="Lin Y."/>
            <person name="Liou J."/>
            <person name="Liu S."/>
            <person name="Hsing Y."/>
            <person name="Raghuvanshi S."/>
            <person name="Mohanty A."/>
            <person name="Bharti A.K."/>
            <person name="Gaur A."/>
            <person name="Gupta V."/>
            <person name="Kumar D."/>
            <person name="Ravi V."/>
            <person name="Vij S."/>
            <person name="Kapur A."/>
            <person name="Khurana P."/>
            <person name="Khurana P."/>
            <person name="Khurana J.P."/>
            <person name="Tyagi A.K."/>
            <person name="Gaikwad K."/>
            <person name="Singh A."/>
            <person name="Dalal V."/>
            <person name="Srivastava S."/>
            <person name="Dixit A."/>
            <person name="Pal A.K."/>
            <person name="Ghazi I.A."/>
            <person name="Yadav M."/>
            <person name="Pandit A."/>
            <person name="Bhargava A."/>
            <person name="Sureshbabu K."/>
            <person name="Batra K."/>
            <person name="Sharma T.R."/>
            <person name="Mohapatra T."/>
            <person name="Singh N.K."/>
            <person name="Messing J."/>
            <person name="Nelson A.B."/>
            <person name="Fuks G."/>
            <person name="Kavchok S."/>
            <person name="Keizer G."/>
            <person name="Linton E."/>
            <person name="Llaca V."/>
            <person name="Song R."/>
            <person name="Tanyolac B."/>
            <person name="Young S."/>
            <person name="Ho-Il K."/>
            <person name="Hahn J.H."/>
            <person name="Sangsakoo G."/>
            <person name="Vanavichit A."/>
            <person name="de Mattos Luiz.A.T."/>
            <person name="Zimmer P.D."/>
            <person name="Malone G."/>
            <person name="Dellagostin O."/>
            <person name="de Oliveira A.C."/>
            <person name="Bevan M."/>
            <person name="Bancroft I."/>
            <person name="Minx P."/>
            <person name="Cordum H."/>
            <person name="Wilson R."/>
            <person name="Cheng Z."/>
            <person name="Jin W."/>
            <person name="Jiang J."/>
            <person name="Leong S.A."/>
            <person name="Iwama H."/>
            <person name="Gojobori T."/>
            <person name="Itoh T."/>
            <person name="Niimura Y."/>
            <person name="Fujii Y."/>
            <person name="Habara T."/>
            <person name="Sakai H."/>
            <person name="Sato Y."/>
            <person name="Wilson G."/>
            <person name="Kumar K."/>
            <person name="McCouch S."/>
            <person name="Juretic N."/>
            <person name="Hoen D."/>
            <person name="Wright S."/>
            <person name="Bruskiewich R."/>
            <person name="Bureau T."/>
            <person name="Miyao A."/>
            <person name="Hirochika H."/>
            <person name="Nishikawa T."/>
            <person name="Kadowaki K."/>
            <person name="Sugiura M."/>
            <person name="Burr B."/>
            <person name="Sasaki T."/>
        </authorList>
    </citation>
    <scope>NUCLEOTIDE SEQUENCE [LARGE SCALE GENOMIC DNA]</scope>
    <source>
        <strain evidence="3">cv. Nipponbare</strain>
    </source>
</reference>